<reference evidence="2" key="2">
    <citation type="journal article" date="2014" name="ISME J.">
        <title>Microbial stratification in low pH oxic and suboxic macroscopic growths along an acid mine drainage.</title>
        <authorList>
            <person name="Mendez-Garcia C."/>
            <person name="Mesa V."/>
            <person name="Sprenger R.R."/>
            <person name="Richter M."/>
            <person name="Diez M.S."/>
            <person name="Solano J."/>
            <person name="Bargiela R."/>
            <person name="Golyshina O.V."/>
            <person name="Manteca A."/>
            <person name="Ramos J.L."/>
            <person name="Gallego J.R."/>
            <person name="Llorente I."/>
            <person name="Martins Dos Santos V.A."/>
            <person name="Jensen O.N."/>
            <person name="Pelaez A.I."/>
            <person name="Sanchez J."/>
            <person name="Ferrer M."/>
        </authorList>
    </citation>
    <scope>NUCLEOTIDE SEQUENCE</scope>
</reference>
<dbReference type="AlphaFoldDB" id="T0Y2J6"/>
<accession>T0Y2J6</accession>
<evidence type="ECO:0000256" key="1">
    <source>
        <dbReference type="SAM" id="Phobius"/>
    </source>
</evidence>
<keyword evidence="1" id="KW-0472">Membrane</keyword>
<proteinExistence type="predicted"/>
<reference evidence="2" key="1">
    <citation type="submission" date="2013-08" db="EMBL/GenBank/DDBJ databases">
        <authorList>
            <person name="Mendez C."/>
            <person name="Richter M."/>
            <person name="Ferrer M."/>
            <person name="Sanchez J."/>
        </authorList>
    </citation>
    <scope>NUCLEOTIDE SEQUENCE</scope>
</reference>
<feature type="transmembrane region" description="Helical" evidence="1">
    <location>
        <begin position="62"/>
        <end position="83"/>
    </location>
</feature>
<feature type="non-terminal residue" evidence="2">
    <location>
        <position position="164"/>
    </location>
</feature>
<feature type="transmembrane region" description="Helical" evidence="1">
    <location>
        <begin position="26"/>
        <end position="56"/>
    </location>
</feature>
<sequence length="164" mass="17013">MTSTTTRRSASEAESKLVRPPLWLRVPVATGVAIQVGASAMGALLIAVACALPAAGPAGRELSLGLGFLLIYLNTHALGHYLVGRAVGIRFRGFGMRGTDHPENYPPGLRQIMSFLPMWAVLTEPSSRRSAGRRAQAAMWAAGETSTTLCSIAAAGTAALAGAP</sequence>
<name>T0Y2J6_9ZZZZ</name>
<comment type="caution">
    <text evidence="2">The sequence shown here is derived from an EMBL/GenBank/DDBJ whole genome shotgun (WGS) entry which is preliminary data.</text>
</comment>
<keyword evidence="1" id="KW-1133">Transmembrane helix</keyword>
<protein>
    <submittedName>
        <fullName evidence="2">Uncharacterized protein</fullName>
    </submittedName>
</protein>
<organism evidence="2">
    <name type="scientific">mine drainage metagenome</name>
    <dbReference type="NCBI Taxonomy" id="410659"/>
    <lineage>
        <taxon>unclassified sequences</taxon>
        <taxon>metagenomes</taxon>
        <taxon>ecological metagenomes</taxon>
    </lineage>
</organism>
<keyword evidence="1" id="KW-0812">Transmembrane</keyword>
<evidence type="ECO:0000313" key="2">
    <source>
        <dbReference type="EMBL" id="EQD29326.1"/>
    </source>
</evidence>
<gene>
    <name evidence="2" type="ORF">B1A_20766</name>
</gene>
<dbReference type="EMBL" id="AUZX01015334">
    <property type="protein sequence ID" value="EQD29326.1"/>
    <property type="molecule type" value="Genomic_DNA"/>
</dbReference>